<protein>
    <submittedName>
        <fullName evidence="4">Lytic transglycosylase</fullName>
    </submittedName>
</protein>
<dbReference type="Pfam" id="PF01471">
    <property type="entry name" value="PG_binding_1"/>
    <property type="match status" value="1"/>
</dbReference>
<feature type="domain" description="Peptidoglycan binding-like" evidence="2">
    <location>
        <begin position="343"/>
        <end position="398"/>
    </location>
</feature>
<organism evidence="4 5">
    <name type="scientific">Pseudovibrio exalbescens</name>
    <dbReference type="NCBI Taxonomy" id="197461"/>
    <lineage>
        <taxon>Bacteria</taxon>
        <taxon>Pseudomonadati</taxon>
        <taxon>Pseudomonadota</taxon>
        <taxon>Alphaproteobacteria</taxon>
        <taxon>Hyphomicrobiales</taxon>
        <taxon>Stappiaceae</taxon>
        <taxon>Pseudovibrio</taxon>
    </lineage>
</organism>
<gene>
    <name evidence="4" type="ORF">A3843_10495</name>
</gene>
<evidence type="ECO:0000313" key="4">
    <source>
        <dbReference type="EMBL" id="OKL44008.1"/>
    </source>
</evidence>
<dbReference type="Gene3D" id="1.10.8.350">
    <property type="entry name" value="Bacterial muramidase"/>
    <property type="match status" value="1"/>
</dbReference>
<comment type="caution">
    <text evidence="4">The sequence shown here is derived from an EMBL/GenBank/DDBJ whole genome shotgun (WGS) entry which is preliminary data.</text>
</comment>
<sequence>MVRKALICLCLLVPFGGSAALADAGFNRWVESFWPEARSAGISRSLYQEVFRGMTPDPDVIRKAEDQPEFTRAIWQYLDSAVSDKRIENGQRMLDEWGDWLDHIERKFGVSRYVVVAIWGMESSYGQVLDNPSIVKPTIRSLATLAYKGGKRSRFGRTQLLAALKILQNGDVAPHDMMGSWAGAMGHTQFIPTTYLAHAVDVTGDGRRDIWNTIPDALASTAAYLKDSGWDAGKTWGYEVELPRGFDYTLGDMRSKKSLAQWTRLGIRRVNGSAFPRPGDQAVLYLPAGARGPAFLMLDNFRVIKRYNNANAYALAVGHLSDRLLGMDEFKASWPRDDRPLKSDERAEVQSLLNQGGFSAGKVDGKIGPNTKRAVMAYQKSRGMTPDGYVSLDLLRRLQRDF</sequence>
<dbReference type="InterPro" id="IPR002477">
    <property type="entry name" value="Peptidoglycan-bd-like"/>
</dbReference>
<dbReference type="AlphaFoldDB" id="A0A1U7JH34"/>
<evidence type="ECO:0000259" key="3">
    <source>
        <dbReference type="Pfam" id="PF13406"/>
    </source>
</evidence>
<feature type="chain" id="PRO_5010573565" evidence="1">
    <location>
        <begin position="20"/>
        <end position="402"/>
    </location>
</feature>
<dbReference type="PANTHER" id="PTHR30163">
    <property type="entry name" value="MEMBRANE-BOUND LYTIC MUREIN TRANSGLYCOSYLASE B"/>
    <property type="match status" value="1"/>
</dbReference>
<dbReference type="STRING" id="197461.A3843_10495"/>
<dbReference type="Proteomes" id="UP000185783">
    <property type="component" value="Unassembled WGS sequence"/>
</dbReference>
<evidence type="ECO:0000256" key="1">
    <source>
        <dbReference type="SAM" id="SignalP"/>
    </source>
</evidence>
<dbReference type="EMBL" id="LVVZ01000015">
    <property type="protein sequence ID" value="OKL44008.1"/>
    <property type="molecule type" value="Genomic_DNA"/>
</dbReference>
<dbReference type="Gene3D" id="1.10.101.10">
    <property type="entry name" value="PGBD-like superfamily/PGBD"/>
    <property type="match status" value="1"/>
</dbReference>
<accession>A0A1U7JH34</accession>
<keyword evidence="5" id="KW-1185">Reference proteome</keyword>
<dbReference type="GO" id="GO:0008933">
    <property type="term" value="F:peptidoglycan lytic transglycosylase activity"/>
    <property type="evidence" value="ECO:0007669"/>
    <property type="project" value="TreeGrafter"/>
</dbReference>
<dbReference type="SUPFAM" id="SSF53955">
    <property type="entry name" value="Lysozyme-like"/>
    <property type="match status" value="1"/>
</dbReference>
<dbReference type="InterPro" id="IPR036366">
    <property type="entry name" value="PGBDSf"/>
</dbReference>
<feature type="signal peptide" evidence="1">
    <location>
        <begin position="1"/>
        <end position="19"/>
    </location>
</feature>
<evidence type="ECO:0000259" key="2">
    <source>
        <dbReference type="Pfam" id="PF01471"/>
    </source>
</evidence>
<keyword evidence="1" id="KW-0732">Signal</keyword>
<proteinExistence type="predicted"/>
<dbReference type="InterPro" id="IPR011970">
    <property type="entry name" value="MltB_2"/>
</dbReference>
<feature type="domain" description="Transglycosylase SLT" evidence="3">
    <location>
        <begin position="26"/>
        <end position="322"/>
    </location>
</feature>
<dbReference type="NCBIfam" id="TIGR02283">
    <property type="entry name" value="MltB_2"/>
    <property type="match status" value="1"/>
</dbReference>
<dbReference type="CDD" id="cd13399">
    <property type="entry name" value="Slt35-like"/>
    <property type="match status" value="1"/>
</dbReference>
<dbReference type="SUPFAM" id="SSF47090">
    <property type="entry name" value="PGBD-like"/>
    <property type="match status" value="1"/>
</dbReference>
<dbReference type="Gene3D" id="1.10.530.10">
    <property type="match status" value="1"/>
</dbReference>
<dbReference type="InterPro" id="IPR031304">
    <property type="entry name" value="SLT_2"/>
</dbReference>
<reference evidence="4 5" key="1">
    <citation type="submission" date="2016-03" db="EMBL/GenBank/DDBJ databases">
        <title>Genome sequence of Nesiotobacter sp. nov., a moderately halophilic alphaproteobacterium isolated from the Yellow Sea, China.</title>
        <authorList>
            <person name="Zhang G."/>
            <person name="Zhang R."/>
        </authorList>
    </citation>
    <scope>NUCLEOTIDE SEQUENCE [LARGE SCALE GENOMIC DNA]</scope>
    <source>
        <strain evidence="4 5">WB1-6</strain>
    </source>
</reference>
<dbReference type="InterPro" id="IPR023346">
    <property type="entry name" value="Lysozyme-like_dom_sf"/>
</dbReference>
<dbReference type="InterPro" id="IPR043426">
    <property type="entry name" value="MltB-like"/>
</dbReference>
<dbReference type="RefSeq" id="WP_036488981.1">
    <property type="nucleotide sequence ID" value="NZ_LVVZ01000015.1"/>
</dbReference>
<dbReference type="GO" id="GO:0009253">
    <property type="term" value="P:peptidoglycan catabolic process"/>
    <property type="evidence" value="ECO:0007669"/>
    <property type="project" value="TreeGrafter"/>
</dbReference>
<evidence type="ECO:0000313" key="5">
    <source>
        <dbReference type="Proteomes" id="UP000185783"/>
    </source>
</evidence>
<dbReference type="PANTHER" id="PTHR30163:SF8">
    <property type="entry name" value="LYTIC MUREIN TRANSGLYCOSYLASE"/>
    <property type="match status" value="1"/>
</dbReference>
<name>A0A1U7JH34_9HYPH</name>
<dbReference type="InterPro" id="IPR036365">
    <property type="entry name" value="PGBD-like_sf"/>
</dbReference>
<dbReference type="Pfam" id="PF13406">
    <property type="entry name" value="SLT_2"/>
    <property type="match status" value="1"/>
</dbReference>